<dbReference type="AlphaFoldDB" id="A0A6J7GS18"/>
<reference evidence="2" key="1">
    <citation type="submission" date="2020-05" db="EMBL/GenBank/DDBJ databases">
        <authorList>
            <person name="Chiriac C."/>
            <person name="Salcher M."/>
            <person name="Ghai R."/>
            <person name="Kavagutti S V."/>
        </authorList>
    </citation>
    <scope>NUCLEOTIDE SEQUENCE</scope>
</reference>
<dbReference type="InterPro" id="IPR001173">
    <property type="entry name" value="Glyco_trans_2-like"/>
</dbReference>
<feature type="domain" description="Glycosyltransferase 2-like" evidence="1">
    <location>
        <begin position="24"/>
        <end position="166"/>
    </location>
</feature>
<dbReference type="EMBL" id="CAFBMK010000041">
    <property type="protein sequence ID" value="CAB4907525.1"/>
    <property type="molecule type" value="Genomic_DNA"/>
</dbReference>
<gene>
    <name evidence="2" type="ORF">UFOPK3564_00996</name>
</gene>
<dbReference type="PANTHER" id="PTHR43179">
    <property type="entry name" value="RHAMNOSYLTRANSFERASE WBBL"/>
    <property type="match status" value="1"/>
</dbReference>
<protein>
    <submittedName>
        <fullName evidence="2">Unannotated protein</fullName>
    </submittedName>
</protein>
<dbReference type="Pfam" id="PF00535">
    <property type="entry name" value="Glycos_transf_2"/>
    <property type="match status" value="1"/>
</dbReference>
<proteinExistence type="predicted"/>
<dbReference type="Gene3D" id="3.90.550.10">
    <property type="entry name" value="Spore Coat Polysaccharide Biosynthesis Protein SpsA, Chain A"/>
    <property type="match status" value="1"/>
</dbReference>
<evidence type="ECO:0000259" key="1">
    <source>
        <dbReference type="Pfam" id="PF00535"/>
    </source>
</evidence>
<dbReference type="PANTHER" id="PTHR43179:SF7">
    <property type="entry name" value="RHAMNOSYLTRANSFERASE WBBL"/>
    <property type="match status" value="1"/>
</dbReference>
<name>A0A6J7GS18_9ZZZZ</name>
<accession>A0A6J7GS18</accession>
<organism evidence="2">
    <name type="scientific">freshwater metagenome</name>
    <dbReference type="NCBI Taxonomy" id="449393"/>
    <lineage>
        <taxon>unclassified sequences</taxon>
        <taxon>metagenomes</taxon>
        <taxon>ecological metagenomes</taxon>
    </lineage>
</organism>
<sequence length="323" mass="35043">MRLVRSAVPTPLVSFCVVGTDGAAELRSCLDAIALEQRLLERPTEVLVLDNASADGSAELAAAHPVGARVIALRRREGKAANDSRLLDEARGRYALLLGSGTELRAGATKELLDAMERDPEAACAGAAVVDPDGVPRPSAWRFPSLGTTLAQALLLHRSIVVQSGAAGRGTRRVDWCQSGCLMVRVQASATIGHLDPEYFVFGDEVDLQRRLRDAGWHTLFVPAAICVRHEHPVAGDDARRRVVELHRNQDRYLVAHHGPVVAWACRPVAALPYLLRAVAATVLPGHSVRTYLWHVRATLSPRRGEGVREAAERYNAQLEQPA</sequence>
<dbReference type="SUPFAM" id="SSF53448">
    <property type="entry name" value="Nucleotide-diphospho-sugar transferases"/>
    <property type="match status" value="1"/>
</dbReference>
<dbReference type="InterPro" id="IPR029044">
    <property type="entry name" value="Nucleotide-diphossugar_trans"/>
</dbReference>
<evidence type="ECO:0000313" key="2">
    <source>
        <dbReference type="EMBL" id="CAB4907525.1"/>
    </source>
</evidence>